<reference evidence="1 2" key="1">
    <citation type="journal article" date="2014" name="Agronomy (Basel)">
        <title>A Draft Genome Sequence for Ensete ventricosum, the Drought-Tolerant Tree Against Hunger.</title>
        <authorList>
            <person name="Harrison J."/>
            <person name="Moore K.A."/>
            <person name="Paszkiewicz K."/>
            <person name="Jones T."/>
            <person name="Grant M."/>
            <person name="Ambacheew D."/>
            <person name="Muzemil S."/>
            <person name="Studholme D.J."/>
        </authorList>
    </citation>
    <scope>NUCLEOTIDE SEQUENCE [LARGE SCALE GENOMIC DNA]</scope>
</reference>
<proteinExistence type="predicted"/>
<accession>A0A426WYT4</accession>
<sequence>MPCSLPLCGRRATPPLQATAPVGDHPLWVGLGHGLAVGGRPCMGAGRGWSSILLAAFAAKMQQEYVEQFYVIQSHHTQFKTNLSHENLGFDTTVEKPQRIRMEKMKDVKRPPL</sequence>
<protein>
    <submittedName>
        <fullName evidence="1">Uncharacterized protein</fullName>
    </submittedName>
</protein>
<evidence type="ECO:0000313" key="1">
    <source>
        <dbReference type="EMBL" id="RRT31882.1"/>
    </source>
</evidence>
<organism evidence="1 2">
    <name type="scientific">Ensete ventricosum</name>
    <name type="common">Abyssinian banana</name>
    <name type="synonym">Musa ensete</name>
    <dbReference type="NCBI Taxonomy" id="4639"/>
    <lineage>
        <taxon>Eukaryota</taxon>
        <taxon>Viridiplantae</taxon>
        <taxon>Streptophyta</taxon>
        <taxon>Embryophyta</taxon>
        <taxon>Tracheophyta</taxon>
        <taxon>Spermatophyta</taxon>
        <taxon>Magnoliopsida</taxon>
        <taxon>Liliopsida</taxon>
        <taxon>Zingiberales</taxon>
        <taxon>Musaceae</taxon>
        <taxon>Ensete</taxon>
    </lineage>
</organism>
<evidence type="ECO:0000313" key="2">
    <source>
        <dbReference type="Proteomes" id="UP000287651"/>
    </source>
</evidence>
<name>A0A426WYT4_ENSVE</name>
<dbReference type="AlphaFoldDB" id="A0A426WYT4"/>
<dbReference type="EMBL" id="AMZH03035151">
    <property type="protein sequence ID" value="RRT31882.1"/>
    <property type="molecule type" value="Genomic_DNA"/>
</dbReference>
<comment type="caution">
    <text evidence="1">The sequence shown here is derived from an EMBL/GenBank/DDBJ whole genome shotgun (WGS) entry which is preliminary data.</text>
</comment>
<dbReference type="Proteomes" id="UP000287651">
    <property type="component" value="Unassembled WGS sequence"/>
</dbReference>
<gene>
    <name evidence="1" type="ORF">B296_00057071</name>
</gene>